<reference evidence="1 2" key="1">
    <citation type="journal article" date="2008" name="Science">
        <title>The Physcomitrella genome reveals evolutionary insights into the conquest of land by plants.</title>
        <authorList>
            <person name="Rensing S."/>
            <person name="Lang D."/>
            <person name="Zimmer A."/>
            <person name="Terry A."/>
            <person name="Salamov A."/>
            <person name="Shapiro H."/>
            <person name="Nishiyama T."/>
            <person name="Perroud P.-F."/>
            <person name="Lindquist E."/>
            <person name="Kamisugi Y."/>
            <person name="Tanahashi T."/>
            <person name="Sakakibara K."/>
            <person name="Fujita T."/>
            <person name="Oishi K."/>
            <person name="Shin-I T."/>
            <person name="Kuroki Y."/>
            <person name="Toyoda A."/>
            <person name="Suzuki Y."/>
            <person name="Hashimoto A."/>
            <person name="Yamaguchi K."/>
            <person name="Sugano A."/>
            <person name="Kohara Y."/>
            <person name="Fujiyama A."/>
            <person name="Anterola A."/>
            <person name="Aoki S."/>
            <person name="Ashton N."/>
            <person name="Barbazuk W.B."/>
            <person name="Barker E."/>
            <person name="Bennetzen J."/>
            <person name="Bezanilla M."/>
            <person name="Blankenship R."/>
            <person name="Cho S.H."/>
            <person name="Dutcher S."/>
            <person name="Estelle M."/>
            <person name="Fawcett J.A."/>
            <person name="Gundlach H."/>
            <person name="Hanada K."/>
            <person name="Heyl A."/>
            <person name="Hicks K.A."/>
            <person name="Hugh J."/>
            <person name="Lohr M."/>
            <person name="Mayer K."/>
            <person name="Melkozernov A."/>
            <person name="Murata T."/>
            <person name="Nelson D."/>
            <person name="Pils B."/>
            <person name="Prigge M."/>
            <person name="Reiss B."/>
            <person name="Renner T."/>
            <person name="Rombauts S."/>
            <person name="Rushton P."/>
            <person name="Sanderfoot A."/>
            <person name="Schween G."/>
            <person name="Shiu S.-H."/>
            <person name="Stueber K."/>
            <person name="Theodoulou F.L."/>
            <person name="Tu H."/>
            <person name="Van de Peer Y."/>
            <person name="Verrier P.J."/>
            <person name="Waters E."/>
            <person name="Wood A."/>
            <person name="Yang L."/>
            <person name="Cove D."/>
            <person name="Cuming A."/>
            <person name="Hasebe M."/>
            <person name="Lucas S."/>
            <person name="Mishler D.B."/>
            <person name="Reski R."/>
            <person name="Grigoriev I."/>
            <person name="Quatrano R.S."/>
            <person name="Boore J.L."/>
        </authorList>
    </citation>
    <scope>NUCLEOTIDE SEQUENCE [LARGE SCALE GENOMIC DNA]</scope>
    <source>
        <strain evidence="1 2">cv. Gransden 2004</strain>
    </source>
</reference>
<sequence length="77" mass="8432">MPCDIAKPCYHSAVKSVLISKNSLTLNSVFCSHLLCRSNRIICRISKLEFVVYRVGLSSDVGHVHLAGSAVFLEPSL</sequence>
<evidence type="ECO:0000313" key="2">
    <source>
        <dbReference type="Proteomes" id="UP000006727"/>
    </source>
</evidence>
<dbReference type="AlphaFoldDB" id="A0A7I3ZQM9"/>
<dbReference type="EnsemblPlants" id="Pp3c1_33010V3.3">
    <property type="protein sequence ID" value="PAC:32971437.CDS.1"/>
    <property type="gene ID" value="Pp3c1_33010"/>
</dbReference>
<organism evidence="1 2">
    <name type="scientific">Physcomitrium patens</name>
    <name type="common">Spreading-leaved earth moss</name>
    <name type="synonym">Physcomitrella patens</name>
    <dbReference type="NCBI Taxonomy" id="3218"/>
    <lineage>
        <taxon>Eukaryota</taxon>
        <taxon>Viridiplantae</taxon>
        <taxon>Streptophyta</taxon>
        <taxon>Embryophyta</taxon>
        <taxon>Bryophyta</taxon>
        <taxon>Bryophytina</taxon>
        <taxon>Bryopsida</taxon>
        <taxon>Funariidae</taxon>
        <taxon>Funariales</taxon>
        <taxon>Funariaceae</taxon>
        <taxon>Physcomitrium</taxon>
    </lineage>
</organism>
<name>A0A7I3ZQM9_PHYPA</name>
<dbReference type="InParanoid" id="A0A7I3ZQM9"/>
<dbReference type="EMBL" id="ABEU02000001">
    <property type="status" value="NOT_ANNOTATED_CDS"/>
    <property type="molecule type" value="Genomic_DNA"/>
</dbReference>
<protein>
    <submittedName>
        <fullName evidence="1">Uncharacterized protein</fullName>
    </submittedName>
</protein>
<accession>A0A7I3ZQM9</accession>
<reference evidence="1" key="3">
    <citation type="submission" date="2020-12" db="UniProtKB">
        <authorList>
            <consortium name="EnsemblPlants"/>
        </authorList>
    </citation>
    <scope>IDENTIFICATION</scope>
</reference>
<reference evidence="1 2" key="2">
    <citation type="journal article" date="2018" name="Plant J.">
        <title>The Physcomitrella patens chromosome-scale assembly reveals moss genome structure and evolution.</title>
        <authorList>
            <person name="Lang D."/>
            <person name="Ullrich K.K."/>
            <person name="Murat F."/>
            <person name="Fuchs J."/>
            <person name="Jenkins J."/>
            <person name="Haas F.B."/>
            <person name="Piednoel M."/>
            <person name="Gundlach H."/>
            <person name="Van Bel M."/>
            <person name="Meyberg R."/>
            <person name="Vives C."/>
            <person name="Morata J."/>
            <person name="Symeonidi A."/>
            <person name="Hiss M."/>
            <person name="Muchero W."/>
            <person name="Kamisugi Y."/>
            <person name="Saleh O."/>
            <person name="Blanc G."/>
            <person name="Decker E.L."/>
            <person name="van Gessel N."/>
            <person name="Grimwood J."/>
            <person name="Hayes R.D."/>
            <person name="Graham S.W."/>
            <person name="Gunter L.E."/>
            <person name="McDaniel S.F."/>
            <person name="Hoernstein S.N.W."/>
            <person name="Larsson A."/>
            <person name="Li F.W."/>
            <person name="Perroud P.F."/>
            <person name="Phillips J."/>
            <person name="Ranjan P."/>
            <person name="Rokshar D.S."/>
            <person name="Rothfels C.J."/>
            <person name="Schneider L."/>
            <person name="Shu S."/>
            <person name="Stevenson D.W."/>
            <person name="Thummler F."/>
            <person name="Tillich M."/>
            <person name="Villarreal Aguilar J.C."/>
            <person name="Widiez T."/>
            <person name="Wong G.K."/>
            <person name="Wymore A."/>
            <person name="Zhang Y."/>
            <person name="Zimmer A.D."/>
            <person name="Quatrano R.S."/>
            <person name="Mayer K.F.X."/>
            <person name="Goodstein D."/>
            <person name="Casacuberta J.M."/>
            <person name="Vandepoele K."/>
            <person name="Reski R."/>
            <person name="Cuming A.C."/>
            <person name="Tuskan G.A."/>
            <person name="Maumus F."/>
            <person name="Salse J."/>
            <person name="Schmutz J."/>
            <person name="Rensing S.A."/>
        </authorList>
    </citation>
    <scope>NUCLEOTIDE SEQUENCE [LARGE SCALE GENOMIC DNA]</scope>
    <source>
        <strain evidence="1 2">cv. Gransden 2004</strain>
    </source>
</reference>
<keyword evidence="2" id="KW-1185">Reference proteome</keyword>
<evidence type="ECO:0000313" key="1">
    <source>
        <dbReference type="EnsemblPlants" id="PAC:32971437.CDS.1"/>
    </source>
</evidence>
<dbReference type="Proteomes" id="UP000006727">
    <property type="component" value="Chromosome 1"/>
</dbReference>
<dbReference type="Gramene" id="Pp3c1_33010V3.3">
    <property type="protein sequence ID" value="PAC:32971437.CDS.1"/>
    <property type="gene ID" value="Pp3c1_33010"/>
</dbReference>
<proteinExistence type="predicted"/>